<dbReference type="PANTHER" id="PTHR31374:SF216">
    <property type="entry name" value="SAUR-LIKE AUXIN-RESPONSIVE PROTEIN FAMILY"/>
    <property type="match status" value="1"/>
</dbReference>
<accession>A0A8J5FZJ7</accession>
<keyword evidence="4" id="KW-1185">Reference proteome</keyword>
<name>A0A8J5FZJ7_ZINOF</name>
<dbReference type="GO" id="GO:0009733">
    <property type="term" value="P:response to auxin"/>
    <property type="evidence" value="ECO:0007669"/>
    <property type="project" value="InterPro"/>
</dbReference>
<evidence type="ECO:0000256" key="2">
    <source>
        <dbReference type="SAM" id="MobiDB-lite"/>
    </source>
</evidence>
<dbReference type="Proteomes" id="UP000734854">
    <property type="component" value="Unassembled WGS sequence"/>
</dbReference>
<comment type="similarity">
    <text evidence="1">Belongs to the ARG7 family.</text>
</comment>
<dbReference type="PANTHER" id="PTHR31374">
    <property type="entry name" value="AUXIN-INDUCED PROTEIN-LIKE-RELATED"/>
    <property type="match status" value="1"/>
</dbReference>
<evidence type="ECO:0008006" key="5">
    <source>
        <dbReference type="Google" id="ProtNLM"/>
    </source>
</evidence>
<dbReference type="EMBL" id="JACMSC010000012">
    <property type="protein sequence ID" value="KAG6496816.1"/>
    <property type="molecule type" value="Genomic_DNA"/>
</dbReference>
<dbReference type="AlphaFoldDB" id="A0A8J5FZJ7"/>
<dbReference type="Pfam" id="PF02519">
    <property type="entry name" value="Auxin_inducible"/>
    <property type="match status" value="1"/>
</dbReference>
<organism evidence="3 4">
    <name type="scientific">Zingiber officinale</name>
    <name type="common">Ginger</name>
    <name type="synonym">Amomum zingiber</name>
    <dbReference type="NCBI Taxonomy" id="94328"/>
    <lineage>
        <taxon>Eukaryota</taxon>
        <taxon>Viridiplantae</taxon>
        <taxon>Streptophyta</taxon>
        <taxon>Embryophyta</taxon>
        <taxon>Tracheophyta</taxon>
        <taxon>Spermatophyta</taxon>
        <taxon>Magnoliopsida</taxon>
        <taxon>Liliopsida</taxon>
        <taxon>Zingiberales</taxon>
        <taxon>Zingiberaceae</taxon>
        <taxon>Zingiber</taxon>
    </lineage>
</organism>
<evidence type="ECO:0000313" key="4">
    <source>
        <dbReference type="Proteomes" id="UP000734854"/>
    </source>
</evidence>
<dbReference type="InterPro" id="IPR003676">
    <property type="entry name" value="SAUR_fam"/>
</dbReference>
<evidence type="ECO:0000256" key="1">
    <source>
        <dbReference type="ARBA" id="ARBA00006974"/>
    </source>
</evidence>
<evidence type="ECO:0000313" key="3">
    <source>
        <dbReference type="EMBL" id="KAG6496816.1"/>
    </source>
</evidence>
<sequence length="171" mass="18266">MAIGMTSLVRKLLVCGCGGGGAVRNFPEAETAAGLLPEGHIWVVVGTEGAAARRMEVEANYLNHRLMEDLLRLSVPEFGYSYGGALRVACDADFFLYLLDLLRSSDPAVHYMDLSDLMATFAGAGSRTDEAELESHRLLSIGSTEDLTDEEGANRATGSDVAANTEEIPPL</sequence>
<gene>
    <name evidence="3" type="ORF">ZIOFF_044688</name>
</gene>
<protein>
    <recommendedName>
        <fullName evidence="5">SAUR family protein</fullName>
    </recommendedName>
</protein>
<proteinExistence type="inferred from homology"/>
<comment type="caution">
    <text evidence="3">The sequence shown here is derived from an EMBL/GenBank/DDBJ whole genome shotgun (WGS) entry which is preliminary data.</text>
</comment>
<feature type="region of interest" description="Disordered" evidence="2">
    <location>
        <begin position="140"/>
        <end position="171"/>
    </location>
</feature>
<reference evidence="3 4" key="1">
    <citation type="submission" date="2020-08" db="EMBL/GenBank/DDBJ databases">
        <title>Plant Genome Project.</title>
        <authorList>
            <person name="Zhang R.-G."/>
        </authorList>
    </citation>
    <scope>NUCLEOTIDE SEQUENCE [LARGE SCALE GENOMIC DNA]</scope>
    <source>
        <tissue evidence="3">Rhizome</tissue>
    </source>
</reference>